<dbReference type="Proteomes" id="UP001234178">
    <property type="component" value="Unassembled WGS sequence"/>
</dbReference>
<gene>
    <name evidence="2" type="ORF">OUZ56_004894</name>
</gene>
<keyword evidence="3" id="KW-1185">Reference proteome</keyword>
<evidence type="ECO:0000313" key="2">
    <source>
        <dbReference type="EMBL" id="KAK4003112.1"/>
    </source>
</evidence>
<protein>
    <submittedName>
        <fullName evidence="2">Uncharacterized protein</fullName>
    </submittedName>
</protein>
<comment type="caution">
    <text evidence="2">The sequence shown here is derived from an EMBL/GenBank/DDBJ whole genome shotgun (WGS) entry which is preliminary data.</text>
</comment>
<evidence type="ECO:0000313" key="3">
    <source>
        <dbReference type="Proteomes" id="UP001234178"/>
    </source>
</evidence>
<evidence type="ECO:0000256" key="1">
    <source>
        <dbReference type="SAM" id="MobiDB-lite"/>
    </source>
</evidence>
<feature type="region of interest" description="Disordered" evidence="1">
    <location>
        <begin position="57"/>
        <end position="76"/>
    </location>
</feature>
<proteinExistence type="predicted"/>
<accession>A0ABQ9YR63</accession>
<name>A0ABQ9YR63_9CRUS</name>
<reference evidence="2 3" key="1">
    <citation type="journal article" date="2023" name="Nucleic Acids Res.">
        <title>The hologenome of Daphnia magna reveals possible DNA methylation and microbiome-mediated evolution of the host genome.</title>
        <authorList>
            <person name="Chaturvedi A."/>
            <person name="Li X."/>
            <person name="Dhandapani V."/>
            <person name="Marshall H."/>
            <person name="Kissane S."/>
            <person name="Cuenca-Cambronero M."/>
            <person name="Asole G."/>
            <person name="Calvet F."/>
            <person name="Ruiz-Romero M."/>
            <person name="Marangio P."/>
            <person name="Guigo R."/>
            <person name="Rago D."/>
            <person name="Mirbahai L."/>
            <person name="Eastwood N."/>
            <person name="Colbourne J.K."/>
            <person name="Zhou J."/>
            <person name="Mallon E."/>
            <person name="Orsini L."/>
        </authorList>
    </citation>
    <scope>NUCLEOTIDE SEQUENCE [LARGE SCALE GENOMIC DNA]</scope>
    <source>
        <strain evidence="2">LRV0_1</strain>
    </source>
</reference>
<organism evidence="2 3">
    <name type="scientific">Daphnia magna</name>
    <dbReference type="NCBI Taxonomy" id="35525"/>
    <lineage>
        <taxon>Eukaryota</taxon>
        <taxon>Metazoa</taxon>
        <taxon>Ecdysozoa</taxon>
        <taxon>Arthropoda</taxon>
        <taxon>Crustacea</taxon>
        <taxon>Branchiopoda</taxon>
        <taxon>Diplostraca</taxon>
        <taxon>Cladocera</taxon>
        <taxon>Anomopoda</taxon>
        <taxon>Daphniidae</taxon>
        <taxon>Daphnia</taxon>
    </lineage>
</organism>
<dbReference type="EMBL" id="JAOYFB010000001">
    <property type="protein sequence ID" value="KAK4003112.1"/>
    <property type="molecule type" value="Genomic_DNA"/>
</dbReference>
<sequence length="110" mass="11894">MHKTCHPLSELDRFGFMSFYALLNQFIIIQSPLSRTVTASEGRQNKVAPPLPRLADTAASRGWMPPPSKSSMPSHAHVCSIKTQSVAGQATLVSYFISTGAERVPSPPGI</sequence>